<dbReference type="Proteomes" id="UP000199570">
    <property type="component" value="Unassembled WGS sequence"/>
</dbReference>
<keyword evidence="2" id="KW-1185">Reference proteome</keyword>
<accession>A0A1H1J9L7</accession>
<dbReference type="RefSeq" id="WP_090328590.1">
    <property type="nucleotide sequence ID" value="NZ_FNKJ01000004.1"/>
</dbReference>
<evidence type="ECO:0000313" key="2">
    <source>
        <dbReference type="Proteomes" id="UP000199570"/>
    </source>
</evidence>
<sequence length="258" mass="29010">MSILMPSFEESQLFFRAAHIAPLVEVPTIRALSDEKEGVNQQDLLVGNETPSVIGFSDNLDEDKKQAAADSIHFAERYANTYSDIKERPVEWHAKYSEAMRHCGWTLTNSKYEDHVSKQVNVTMDSIVLDMIKAVAGRNAPAMATLLQGAFDKIKSDESLVTLFDGNSKKGKNAEFRIVPCLQSNKGTAITAYLAVDCELQTQQGGAWFWKWKLSNLKMKKVATMVELNLAMHERGREFIYEALDMSSEEFFSGVKLK</sequence>
<dbReference type="EMBL" id="FNKJ01000004">
    <property type="protein sequence ID" value="SDR46611.1"/>
    <property type="molecule type" value="Genomic_DNA"/>
</dbReference>
<reference evidence="2" key="1">
    <citation type="submission" date="2016-10" db="EMBL/GenBank/DDBJ databases">
        <authorList>
            <person name="Varghese N."/>
            <person name="Submissions S."/>
        </authorList>
    </citation>
    <scope>NUCLEOTIDE SEQUENCE [LARGE SCALE GENOMIC DNA]</scope>
    <source>
        <strain evidence="2">BS3775</strain>
    </source>
</reference>
<name>A0A1H1J9L7_9PSED</name>
<protein>
    <submittedName>
        <fullName evidence="1">Uncharacterized protein</fullName>
    </submittedName>
</protein>
<evidence type="ECO:0000313" key="1">
    <source>
        <dbReference type="EMBL" id="SDR46611.1"/>
    </source>
</evidence>
<organism evidence="1 2">
    <name type="scientific">Pseudomonas moorei</name>
    <dbReference type="NCBI Taxonomy" id="395599"/>
    <lineage>
        <taxon>Bacteria</taxon>
        <taxon>Pseudomonadati</taxon>
        <taxon>Pseudomonadota</taxon>
        <taxon>Gammaproteobacteria</taxon>
        <taxon>Pseudomonadales</taxon>
        <taxon>Pseudomonadaceae</taxon>
        <taxon>Pseudomonas</taxon>
    </lineage>
</organism>
<dbReference type="AlphaFoldDB" id="A0A1H1J9L7"/>
<dbReference type="OrthoDB" id="6844571at2"/>
<gene>
    <name evidence="1" type="ORF">SAMN04490195_6072</name>
</gene>
<proteinExistence type="predicted"/>